<sequence>MPLFREEALAAQKTTSLGEIVLVQPLSMRLLSVVLTTFAVAVILFLTFGSYTQRATVRGQLAPAQGLIKLYAPESGIVVERRVRDEQVVKTGDVLYVISGERQSALGATQAAISAQVRQRDESLRDSRDKTRVMQTSERDSLEATVKGLRGQAGALDAQIAGQRERVSLAEQTAERYRGLVGQGYISQEQADQKRADALDQRGQLQSLMRERLRVGADLAAQQNALTELAVKQAKQLAAIDREISGNAEALSQSEAKRSAVIVAPQAGIVTAAVAEVGQVVDAQRPLAAIVPAGSRLQAELYAPSRSVGAVKPGDKVLLRYQAYPYERFGQQPGVVDAVARTALPADQLGDAARAQRESAGEPLYRIIVSFDATPTSPLGQPWVLRSGMQVEADLLQQRRRLYQWAFDPVQSLSGKL</sequence>
<protein>
    <submittedName>
        <fullName evidence="2">Secretion protein</fullName>
    </submittedName>
</protein>
<evidence type="ECO:0000313" key="2">
    <source>
        <dbReference type="EMBL" id="AJP58957.1"/>
    </source>
</evidence>
<reference evidence="3" key="1">
    <citation type="submission" date="2015-02" db="EMBL/GenBank/DDBJ databases">
        <title>Complete Genome Sequencing of Pandoraea vervacti NS15 sp. nov.</title>
        <authorList>
            <person name="Chan K.-G."/>
        </authorList>
    </citation>
    <scope>NUCLEOTIDE SEQUENCE [LARGE SCALE GENOMIC DNA]</scope>
    <source>
        <strain evidence="3">NS15</strain>
    </source>
</reference>
<keyword evidence="1" id="KW-1133">Transmembrane helix</keyword>
<dbReference type="InterPro" id="IPR050739">
    <property type="entry name" value="MFP"/>
</dbReference>
<dbReference type="EMBL" id="CP010897">
    <property type="protein sequence ID" value="AJP58957.1"/>
    <property type="molecule type" value="Genomic_DNA"/>
</dbReference>
<gene>
    <name evidence="2" type="ORF">UC34_22470</name>
</gene>
<keyword evidence="3" id="KW-1185">Reference proteome</keyword>
<accession>A0ABM5T250</accession>
<feature type="transmembrane region" description="Helical" evidence="1">
    <location>
        <begin position="30"/>
        <end position="51"/>
    </location>
</feature>
<dbReference type="PANTHER" id="PTHR30386">
    <property type="entry name" value="MEMBRANE FUSION SUBUNIT OF EMRAB-TOLC MULTIDRUG EFFLUX PUMP"/>
    <property type="match status" value="1"/>
</dbReference>
<dbReference type="PRINTS" id="PR01490">
    <property type="entry name" value="RTXTOXIND"/>
</dbReference>
<organism evidence="2 3">
    <name type="scientific">Pandoraea vervacti</name>
    <dbReference type="NCBI Taxonomy" id="656178"/>
    <lineage>
        <taxon>Bacteria</taxon>
        <taxon>Pseudomonadati</taxon>
        <taxon>Pseudomonadota</taxon>
        <taxon>Betaproteobacteria</taxon>
        <taxon>Burkholderiales</taxon>
        <taxon>Burkholderiaceae</taxon>
        <taxon>Pandoraea</taxon>
    </lineage>
</organism>
<dbReference type="PANTHER" id="PTHR30386:SF28">
    <property type="entry name" value="EXPORTED PROTEIN"/>
    <property type="match status" value="1"/>
</dbReference>
<evidence type="ECO:0000256" key="1">
    <source>
        <dbReference type="SAM" id="Phobius"/>
    </source>
</evidence>
<keyword evidence="1" id="KW-0472">Membrane</keyword>
<proteinExistence type="predicted"/>
<dbReference type="Gene3D" id="2.40.50.100">
    <property type="match status" value="1"/>
</dbReference>
<dbReference type="Gene3D" id="2.40.30.170">
    <property type="match status" value="1"/>
</dbReference>
<keyword evidence="1" id="KW-0812">Transmembrane</keyword>
<name>A0ABM5T250_9BURK</name>
<evidence type="ECO:0000313" key="3">
    <source>
        <dbReference type="Proteomes" id="UP000035085"/>
    </source>
</evidence>
<dbReference type="Proteomes" id="UP000035085">
    <property type="component" value="Chromosome"/>
</dbReference>